<dbReference type="InterPro" id="IPR023408">
    <property type="entry name" value="MscS_beta-dom_sf"/>
</dbReference>
<dbReference type="PROSITE" id="PS01246">
    <property type="entry name" value="UPF0003"/>
    <property type="match status" value="1"/>
</dbReference>
<dbReference type="Pfam" id="PF00924">
    <property type="entry name" value="MS_channel_2nd"/>
    <property type="match status" value="1"/>
</dbReference>
<evidence type="ECO:0000256" key="5">
    <source>
        <dbReference type="ARBA" id="ARBA00022989"/>
    </source>
</evidence>
<dbReference type="InterPro" id="IPR049278">
    <property type="entry name" value="MS_channel_C"/>
</dbReference>
<evidence type="ECO:0000313" key="10">
    <source>
        <dbReference type="EMBL" id="GAA4455495.1"/>
    </source>
</evidence>
<keyword evidence="5 7" id="KW-1133">Transmembrane helix</keyword>
<dbReference type="InterPro" id="IPR010920">
    <property type="entry name" value="LSM_dom_sf"/>
</dbReference>
<protein>
    <submittedName>
        <fullName evidence="10">Mechanosensitive ion channel family protein</fullName>
    </submittedName>
</protein>
<feature type="transmembrane region" description="Helical" evidence="7">
    <location>
        <begin position="150"/>
        <end position="168"/>
    </location>
</feature>
<keyword evidence="4 7" id="KW-0812">Transmembrane</keyword>
<dbReference type="Proteomes" id="UP001501175">
    <property type="component" value="Unassembled WGS sequence"/>
</dbReference>
<dbReference type="SUPFAM" id="SSF82861">
    <property type="entry name" value="Mechanosensitive channel protein MscS (YggB), transmembrane region"/>
    <property type="match status" value="1"/>
</dbReference>
<evidence type="ECO:0000256" key="3">
    <source>
        <dbReference type="ARBA" id="ARBA00022475"/>
    </source>
</evidence>
<dbReference type="Gene3D" id="1.10.287.1260">
    <property type="match status" value="1"/>
</dbReference>
<keyword evidence="11" id="KW-1185">Reference proteome</keyword>
<accession>A0ABP8MU96</accession>
<evidence type="ECO:0000259" key="9">
    <source>
        <dbReference type="Pfam" id="PF21082"/>
    </source>
</evidence>
<organism evidence="10 11">
    <name type="scientific">Nibrella saemangeumensis</name>
    <dbReference type="NCBI Taxonomy" id="1084526"/>
    <lineage>
        <taxon>Bacteria</taxon>
        <taxon>Pseudomonadati</taxon>
        <taxon>Bacteroidota</taxon>
        <taxon>Cytophagia</taxon>
        <taxon>Cytophagales</taxon>
        <taxon>Spirosomataceae</taxon>
        <taxon>Nibrella</taxon>
    </lineage>
</organism>
<dbReference type="Gene3D" id="3.30.70.100">
    <property type="match status" value="1"/>
</dbReference>
<evidence type="ECO:0000256" key="7">
    <source>
        <dbReference type="SAM" id="Phobius"/>
    </source>
</evidence>
<feature type="transmembrane region" description="Helical" evidence="7">
    <location>
        <begin position="20"/>
        <end position="41"/>
    </location>
</feature>
<reference evidence="11" key="1">
    <citation type="journal article" date="2019" name="Int. J. Syst. Evol. Microbiol.">
        <title>The Global Catalogue of Microorganisms (GCM) 10K type strain sequencing project: providing services to taxonomists for standard genome sequencing and annotation.</title>
        <authorList>
            <consortium name="The Broad Institute Genomics Platform"/>
            <consortium name="The Broad Institute Genome Sequencing Center for Infectious Disease"/>
            <person name="Wu L."/>
            <person name="Ma J."/>
        </authorList>
    </citation>
    <scope>NUCLEOTIDE SEQUENCE [LARGE SCALE GENOMIC DNA]</scope>
    <source>
        <strain evidence="11">JCM 17927</strain>
    </source>
</reference>
<dbReference type="Pfam" id="PF21082">
    <property type="entry name" value="MS_channel_3rd"/>
    <property type="match status" value="1"/>
</dbReference>
<comment type="subcellular location">
    <subcellularLocation>
        <location evidence="1">Cell membrane</location>
        <topology evidence="1">Multi-pass membrane protein</topology>
    </subcellularLocation>
</comment>
<feature type="transmembrane region" description="Helical" evidence="7">
    <location>
        <begin position="111"/>
        <end position="129"/>
    </location>
</feature>
<dbReference type="SUPFAM" id="SSF50182">
    <property type="entry name" value="Sm-like ribonucleoproteins"/>
    <property type="match status" value="1"/>
</dbReference>
<feature type="transmembrane region" description="Helical" evidence="7">
    <location>
        <begin position="71"/>
        <end position="91"/>
    </location>
</feature>
<name>A0ABP8MU96_9BACT</name>
<feature type="domain" description="Mechanosensitive ion channel MscS C-terminal" evidence="9">
    <location>
        <begin position="272"/>
        <end position="355"/>
    </location>
</feature>
<dbReference type="InterPro" id="IPR006686">
    <property type="entry name" value="MscS_channel_CS"/>
</dbReference>
<feature type="transmembrane region" description="Helical" evidence="7">
    <location>
        <begin position="174"/>
        <end position="194"/>
    </location>
</feature>
<keyword evidence="3" id="KW-1003">Cell membrane</keyword>
<evidence type="ECO:0000256" key="4">
    <source>
        <dbReference type="ARBA" id="ARBA00022692"/>
    </source>
</evidence>
<dbReference type="InterPro" id="IPR011014">
    <property type="entry name" value="MscS_channel_TM-2"/>
</dbReference>
<evidence type="ECO:0000259" key="8">
    <source>
        <dbReference type="Pfam" id="PF00924"/>
    </source>
</evidence>
<dbReference type="PANTHER" id="PTHR43634:SF2">
    <property type="entry name" value="LOW CONDUCTANCE MECHANOSENSITIVE CHANNEL YNAI"/>
    <property type="match status" value="1"/>
</dbReference>
<evidence type="ECO:0000313" key="11">
    <source>
        <dbReference type="Proteomes" id="UP001501175"/>
    </source>
</evidence>
<dbReference type="InterPro" id="IPR045042">
    <property type="entry name" value="YnaI-like"/>
</dbReference>
<proteinExistence type="inferred from homology"/>
<sequence length="375" mass="42861">MDSLQDWIQRELSGNTLTGLIWFTGILLSCLFLRKILAQFIGRLFYQLFRREIHGVPITEFLRLMRPPIEWLILLILIYIAFAQLTLPASWRLEPKESFGFQMAIYRGYQTIIMVVLTWMGIRAVKVMGLFFQKRAEHAENKPMSQLIPFIRDLIILLVFMIGLFTTLDLVYNVNVLALVTSLGIGGLAIALAARETLENLFASFAILLDRPFVAGEAVSVGGISGSVEQIGFRSTRIRTDDGSLVSVPNRLMINQSLDNLTQRRLRRGRYYIRLAYDTSTETLRNVVAGIQQLIDTHEMTKTDRGYVRFETFGESSLDILVVYFVATADAQQYHQIREEINFAIIDLVHQSGARFAFPTQTQYLRDLSRETLDS</sequence>
<dbReference type="EMBL" id="BAABHD010000026">
    <property type="protein sequence ID" value="GAA4455495.1"/>
    <property type="molecule type" value="Genomic_DNA"/>
</dbReference>
<gene>
    <name evidence="10" type="ORF">GCM10023189_23380</name>
</gene>
<dbReference type="PANTHER" id="PTHR43634">
    <property type="entry name" value="OW CONDUCTANCE MECHANOSENSITIVE CHANNEL"/>
    <property type="match status" value="1"/>
</dbReference>
<dbReference type="InterPro" id="IPR011066">
    <property type="entry name" value="MscS_channel_C_sf"/>
</dbReference>
<dbReference type="SUPFAM" id="SSF82689">
    <property type="entry name" value="Mechanosensitive channel protein MscS (YggB), C-terminal domain"/>
    <property type="match status" value="1"/>
</dbReference>
<keyword evidence="6 7" id="KW-0472">Membrane</keyword>
<evidence type="ECO:0000256" key="6">
    <source>
        <dbReference type="ARBA" id="ARBA00023136"/>
    </source>
</evidence>
<evidence type="ECO:0000256" key="2">
    <source>
        <dbReference type="ARBA" id="ARBA00008017"/>
    </source>
</evidence>
<dbReference type="RefSeq" id="WP_345243668.1">
    <property type="nucleotide sequence ID" value="NZ_BAABHD010000026.1"/>
</dbReference>
<comment type="caution">
    <text evidence="10">The sequence shown here is derived from an EMBL/GenBank/DDBJ whole genome shotgun (WGS) entry which is preliminary data.</text>
</comment>
<evidence type="ECO:0000256" key="1">
    <source>
        <dbReference type="ARBA" id="ARBA00004651"/>
    </source>
</evidence>
<feature type="domain" description="Mechanosensitive ion channel MscS" evidence="8">
    <location>
        <begin position="197"/>
        <end position="262"/>
    </location>
</feature>
<comment type="similarity">
    <text evidence="2">Belongs to the MscS (TC 1.A.23) family.</text>
</comment>
<dbReference type="InterPro" id="IPR006685">
    <property type="entry name" value="MscS_channel_2nd"/>
</dbReference>
<dbReference type="Gene3D" id="2.30.30.60">
    <property type="match status" value="1"/>
</dbReference>